<evidence type="ECO:0000259" key="2">
    <source>
        <dbReference type="Pfam" id="PF07589"/>
    </source>
</evidence>
<dbReference type="NCBIfam" id="TIGR02595">
    <property type="entry name" value="PEP_CTERM"/>
    <property type="match status" value="1"/>
</dbReference>
<keyword evidence="4" id="KW-1185">Reference proteome</keyword>
<dbReference type="RefSeq" id="WP_152577198.1">
    <property type="nucleotide sequence ID" value="NZ_JAATJI010000001.1"/>
</dbReference>
<feature type="signal peptide" evidence="1">
    <location>
        <begin position="1"/>
        <end position="22"/>
    </location>
</feature>
<evidence type="ECO:0000256" key="1">
    <source>
        <dbReference type="SAM" id="SignalP"/>
    </source>
</evidence>
<dbReference type="Proteomes" id="UP000481327">
    <property type="component" value="Unassembled WGS sequence"/>
</dbReference>
<feature type="domain" description="Ice-binding protein C-terminal" evidence="2">
    <location>
        <begin position="163"/>
        <end position="187"/>
    </location>
</feature>
<keyword evidence="1" id="KW-0732">Signal</keyword>
<accession>A0A7C9GWR1</accession>
<comment type="caution">
    <text evidence="3">The sequence shown here is derived from an EMBL/GenBank/DDBJ whole genome shotgun (WGS) entry which is preliminary data.</text>
</comment>
<feature type="chain" id="PRO_5028979484" evidence="1">
    <location>
        <begin position="23"/>
        <end position="193"/>
    </location>
</feature>
<evidence type="ECO:0000313" key="3">
    <source>
        <dbReference type="EMBL" id="MQT16734.1"/>
    </source>
</evidence>
<dbReference type="InterPro" id="IPR013424">
    <property type="entry name" value="Ice-binding_C"/>
</dbReference>
<reference evidence="3 4" key="1">
    <citation type="submission" date="2019-09" db="EMBL/GenBank/DDBJ databases">
        <title>Polymorphobacter sp. isolated from a lake in China.</title>
        <authorList>
            <person name="Liu Z."/>
        </authorList>
    </citation>
    <scope>NUCLEOTIDE SEQUENCE [LARGE SCALE GENOMIC DNA]</scope>
    <source>
        <strain evidence="3 4">D40P</strain>
    </source>
</reference>
<dbReference type="OrthoDB" id="8775303at2"/>
<protein>
    <submittedName>
        <fullName evidence="3">PEPxxWA-CTERM sorting domain-containing protein</fullName>
    </submittedName>
</protein>
<dbReference type="NCBIfam" id="NF035944">
    <property type="entry name" value="PEPxxWA-CTERM"/>
    <property type="match status" value="1"/>
</dbReference>
<evidence type="ECO:0000313" key="4">
    <source>
        <dbReference type="Proteomes" id="UP000481327"/>
    </source>
</evidence>
<sequence>MRNKFLSAAILGAALLASPSVAATTIVGSAAVSIVGVAASTSSIDVGTTFTNTLFSVVGSATGDLAPVQGQNLNLSPLTASVGQVFTFTSSFGDFTGTVNSASAQGTPDNRTVNAYVLGTFTPMGSLAGFLAGPASATFAFTQTGSDLATSGSFTFASPPSGAVPEPASWAMLITGFGLVGIASRRRRHAVAA</sequence>
<dbReference type="Pfam" id="PF07589">
    <property type="entry name" value="PEP-CTERM"/>
    <property type="match status" value="1"/>
</dbReference>
<gene>
    <name evidence="3" type="ORF">F3168_05610</name>
</gene>
<proteinExistence type="predicted"/>
<name>A0A7C9GWR1_9SPHN</name>
<organism evidence="3 4">
    <name type="scientific">Sandarakinorhabdus fusca</name>
    <dbReference type="NCBI Taxonomy" id="1439888"/>
    <lineage>
        <taxon>Bacteria</taxon>
        <taxon>Pseudomonadati</taxon>
        <taxon>Pseudomonadota</taxon>
        <taxon>Alphaproteobacteria</taxon>
        <taxon>Sphingomonadales</taxon>
        <taxon>Sphingosinicellaceae</taxon>
        <taxon>Sandarakinorhabdus</taxon>
    </lineage>
</organism>
<dbReference type="AlphaFoldDB" id="A0A7C9GWR1"/>
<dbReference type="EMBL" id="WIOL01000002">
    <property type="protein sequence ID" value="MQT16734.1"/>
    <property type="molecule type" value="Genomic_DNA"/>
</dbReference>